<keyword evidence="2" id="KW-1185">Reference proteome</keyword>
<dbReference type="EMBL" id="CM044703">
    <property type="protein sequence ID" value="KAI5673533.1"/>
    <property type="molecule type" value="Genomic_DNA"/>
</dbReference>
<reference evidence="2" key="1">
    <citation type="journal article" date="2023" name="Nat. Plants">
        <title>Single-cell RNA sequencing provides a high-resolution roadmap for understanding the multicellular compartmentation of specialized metabolism.</title>
        <authorList>
            <person name="Sun S."/>
            <person name="Shen X."/>
            <person name="Li Y."/>
            <person name="Li Y."/>
            <person name="Wang S."/>
            <person name="Li R."/>
            <person name="Zhang H."/>
            <person name="Shen G."/>
            <person name="Guo B."/>
            <person name="Wei J."/>
            <person name="Xu J."/>
            <person name="St-Pierre B."/>
            <person name="Chen S."/>
            <person name="Sun C."/>
        </authorList>
    </citation>
    <scope>NUCLEOTIDE SEQUENCE [LARGE SCALE GENOMIC DNA]</scope>
</reference>
<organism evidence="1 2">
    <name type="scientific">Catharanthus roseus</name>
    <name type="common">Madagascar periwinkle</name>
    <name type="synonym">Vinca rosea</name>
    <dbReference type="NCBI Taxonomy" id="4058"/>
    <lineage>
        <taxon>Eukaryota</taxon>
        <taxon>Viridiplantae</taxon>
        <taxon>Streptophyta</taxon>
        <taxon>Embryophyta</taxon>
        <taxon>Tracheophyta</taxon>
        <taxon>Spermatophyta</taxon>
        <taxon>Magnoliopsida</taxon>
        <taxon>eudicotyledons</taxon>
        <taxon>Gunneridae</taxon>
        <taxon>Pentapetalae</taxon>
        <taxon>asterids</taxon>
        <taxon>lamiids</taxon>
        <taxon>Gentianales</taxon>
        <taxon>Apocynaceae</taxon>
        <taxon>Rauvolfioideae</taxon>
        <taxon>Vinceae</taxon>
        <taxon>Catharanthinae</taxon>
        <taxon>Catharanthus</taxon>
    </lineage>
</organism>
<dbReference type="Proteomes" id="UP001060085">
    <property type="component" value="Linkage Group LG03"/>
</dbReference>
<evidence type="ECO:0000313" key="2">
    <source>
        <dbReference type="Proteomes" id="UP001060085"/>
    </source>
</evidence>
<evidence type="ECO:0000313" key="1">
    <source>
        <dbReference type="EMBL" id="KAI5673533.1"/>
    </source>
</evidence>
<accession>A0ACC0BLM6</accession>
<name>A0ACC0BLM6_CATRO</name>
<gene>
    <name evidence="1" type="ORF">M9H77_13897</name>
</gene>
<proteinExistence type="predicted"/>
<comment type="caution">
    <text evidence="1">The sequence shown here is derived from an EMBL/GenBank/DDBJ whole genome shotgun (WGS) entry which is preliminary data.</text>
</comment>
<sequence length="270" mass="29449">MVRPGARRDNDELCFVIDRTGRVEDRVVTASSHGVRRCQIPVDSSYSNADYGATDCGNPSFDTRLGRDSGTSGDGDRTQLTDSFISVMSKIAGSQQIIPEKSRPLTNPTQRKKAKNDGWEQIGPADGGPLDPVLIPSYCGYIAGSIWCGQSDLCIADSSVSINGQDLAQVAESSSSRLSTELSAACYVQYLLGSSLFIDKSGNNVPGKLWLLLKNVGSVDEFAWGLDILVFSYVCPSIETRTQINWHLHSFRLDDRLRGQVDSVQFRGDN</sequence>
<protein>
    <submittedName>
        <fullName evidence="1">Uncharacterized protein</fullName>
    </submittedName>
</protein>